<dbReference type="RefSeq" id="WP_145038737.1">
    <property type="nucleotide sequence ID" value="NZ_CP036347.1"/>
</dbReference>
<dbReference type="GO" id="GO:0003954">
    <property type="term" value="F:NADH dehydrogenase activity"/>
    <property type="evidence" value="ECO:0007669"/>
    <property type="project" value="TreeGrafter"/>
</dbReference>
<comment type="similarity">
    <text evidence="7">Belongs to the inorganic carbon transporter (TC 9.A.2) DabB family.</text>
</comment>
<evidence type="ECO:0000256" key="6">
    <source>
        <dbReference type="ARBA" id="ARBA00023136"/>
    </source>
</evidence>
<evidence type="ECO:0000313" key="11">
    <source>
        <dbReference type="EMBL" id="QDU02171.1"/>
    </source>
</evidence>
<evidence type="ECO:0000256" key="7">
    <source>
        <dbReference type="HAMAP-Rule" id="MF_00862"/>
    </source>
</evidence>
<comment type="subcellular location">
    <subcellularLocation>
        <location evidence="7">Cell membrane</location>
        <topology evidence="7">Multi-pass membrane protein</topology>
    </subcellularLocation>
    <subcellularLocation>
        <location evidence="1">Endomembrane system</location>
        <topology evidence="1">Multi-pass membrane protein</topology>
    </subcellularLocation>
    <subcellularLocation>
        <location evidence="8">Membrane</location>
        <topology evidence="8">Multi-pass membrane protein</topology>
    </subcellularLocation>
</comment>
<keyword evidence="11" id="KW-0560">Oxidoreductase</keyword>
<feature type="transmembrane region" description="Helical" evidence="7">
    <location>
        <begin position="212"/>
        <end position="229"/>
    </location>
</feature>
<dbReference type="EMBL" id="CP036347">
    <property type="protein sequence ID" value="QDU02171.1"/>
    <property type="molecule type" value="Genomic_DNA"/>
</dbReference>
<feature type="domain" description="NADH-Ubiquinone oxidoreductase (complex I) chain 5 N-terminal" evidence="10">
    <location>
        <begin position="80"/>
        <end position="118"/>
    </location>
</feature>
<protein>
    <recommendedName>
        <fullName evidence="7">Probable inorganic carbon transporter subunit DabB</fullName>
    </recommendedName>
</protein>
<dbReference type="HAMAP" id="MF_00862">
    <property type="entry name" value="DabB"/>
    <property type="match status" value="1"/>
</dbReference>
<dbReference type="Proteomes" id="UP000320722">
    <property type="component" value="Chromosome"/>
</dbReference>
<dbReference type="PRINTS" id="PR01434">
    <property type="entry name" value="NADHDHGNASE5"/>
</dbReference>
<dbReference type="InterPro" id="IPR001516">
    <property type="entry name" value="Proton_antipo_N"/>
</dbReference>
<dbReference type="GO" id="GO:0005886">
    <property type="term" value="C:plasma membrane"/>
    <property type="evidence" value="ECO:0007669"/>
    <property type="project" value="UniProtKB-SubCell"/>
</dbReference>
<sequence length="529" mass="57639">MYLLAETLIVSAGLLMATGLIPGRWCRQIQFQLRDCVTVLAGLQTLLALTLTLLNVVGAWWGTGPFTQPLHIEYARVQWLLLDGTSSLMFFLVSFVGWVICRYSVRFLDGEPELGNYYRWTALTIGAVSLMALSGNLLLFIAAWALSSLGLHHLLLFYRERPAARRAAWNKFIVSRTGDLCLLIAAILIYLECQTLNFNPLFKQLAGSGSTESIPLMCGVWLMVIGAAIKTAQFPFHSWLPQTLETPTPVSALMHAGIVNAGGYLLIRTSPLVQLVPAALACLVLIGTLTVCIAATSMLAQNSVKKKLAYSTVAQMGFMMLQCGLGAFSAAMLHLLAHSFYKAYAFLNSGSVLEQKRALGRGPEPKQTVPVSTFKLLLATGFVVLGFLAVLALFGINPATKPGGMLLGLVVCLALTGWLKQAWQTGDYLLVLRTACAAGGVCLLYCLAFLSIDRLVMPTPVTSLADPSLLMLGGPAVLVVLGFTSLLLLNDRLTLSRRPDWMHALYIHALNGFYVEAWFRQRLGHLVKQ</sequence>
<dbReference type="AlphaFoldDB" id="A0A517WAA0"/>
<feature type="transmembrane region" description="Helical" evidence="7">
    <location>
        <begin position="122"/>
        <end position="147"/>
    </location>
</feature>
<comment type="subunit">
    <text evidence="7">Forms a complex with DabA.</text>
</comment>
<evidence type="ECO:0000256" key="1">
    <source>
        <dbReference type="ARBA" id="ARBA00004127"/>
    </source>
</evidence>
<evidence type="ECO:0000259" key="10">
    <source>
        <dbReference type="Pfam" id="PF00662"/>
    </source>
</evidence>
<dbReference type="InterPro" id="IPR001750">
    <property type="entry name" value="ND/Mrp_TM"/>
</dbReference>
<evidence type="ECO:0000256" key="4">
    <source>
        <dbReference type="ARBA" id="ARBA00022692"/>
    </source>
</evidence>
<feature type="transmembrane region" description="Helical" evidence="7">
    <location>
        <begin position="81"/>
        <end position="101"/>
    </location>
</feature>
<dbReference type="PANTHER" id="PTHR42829">
    <property type="entry name" value="NADH-UBIQUINONE OXIDOREDUCTASE CHAIN 5"/>
    <property type="match status" value="1"/>
</dbReference>
<keyword evidence="6 7" id="KW-0472">Membrane</keyword>
<gene>
    <name evidence="11" type="primary">nuoL</name>
    <name evidence="7" type="synonym">dabB</name>
    <name evidence="11" type="ORF">V6x_18720</name>
</gene>
<dbReference type="GO" id="GO:0012505">
    <property type="term" value="C:endomembrane system"/>
    <property type="evidence" value="ECO:0007669"/>
    <property type="project" value="UniProtKB-SubCell"/>
</dbReference>
<proteinExistence type="inferred from homology"/>
<feature type="transmembrane region" description="Helical" evidence="7">
    <location>
        <begin position="6"/>
        <end position="25"/>
    </location>
</feature>
<feature type="domain" description="NADH:quinone oxidoreductase/Mrp antiporter transmembrane" evidence="9">
    <location>
        <begin position="134"/>
        <end position="356"/>
    </location>
</feature>
<keyword evidence="2 7" id="KW-0813">Transport</keyword>
<evidence type="ECO:0000259" key="9">
    <source>
        <dbReference type="Pfam" id="PF00361"/>
    </source>
</evidence>
<feature type="transmembrane region" description="Helical" evidence="7">
    <location>
        <begin position="279"/>
        <end position="300"/>
    </location>
</feature>
<feature type="transmembrane region" description="Helical" evidence="7">
    <location>
        <begin position="431"/>
        <end position="450"/>
    </location>
</feature>
<accession>A0A517WAA0</accession>
<evidence type="ECO:0000256" key="8">
    <source>
        <dbReference type="RuleBase" id="RU000320"/>
    </source>
</evidence>
<comment type="function">
    <text evidence="7">Part of an energy-coupled inorganic carbon pump.</text>
</comment>
<reference evidence="11 12" key="1">
    <citation type="submission" date="2019-02" db="EMBL/GenBank/DDBJ databases">
        <title>Deep-cultivation of Planctomycetes and their phenomic and genomic characterization uncovers novel biology.</title>
        <authorList>
            <person name="Wiegand S."/>
            <person name="Jogler M."/>
            <person name="Boedeker C."/>
            <person name="Pinto D."/>
            <person name="Vollmers J."/>
            <person name="Rivas-Marin E."/>
            <person name="Kohn T."/>
            <person name="Peeters S.H."/>
            <person name="Heuer A."/>
            <person name="Rast P."/>
            <person name="Oberbeckmann S."/>
            <person name="Bunk B."/>
            <person name="Jeske O."/>
            <person name="Meyerdierks A."/>
            <person name="Storesund J.E."/>
            <person name="Kallscheuer N."/>
            <person name="Luecker S."/>
            <person name="Lage O.M."/>
            <person name="Pohl T."/>
            <person name="Merkel B.J."/>
            <person name="Hornburger P."/>
            <person name="Mueller R.-W."/>
            <person name="Bruemmer F."/>
            <person name="Labrenz M."/>
            <person name="Spormann A.M."/>
            <person name="Op den Camp H."/>
            <person name="Overmann J."/>
            <person name="Amann R."/>
            <person name="Jetten M.S.M."/>
            <person name="Mascher T."/>
            <person name="Medema M.H."/>
            <person name="Devos D.P."/>
            <person name="Kaster A.-K."/>
            <person name="Ovreas L."/>
            <person name="Rohde M."/>
            <person name="Galperin M.Y."/>
            <person name="Jogler C."/>
        </authorList>
    </citation>
    <scope>NUCLEOTIDE SEQUENCE [LARGE SCALE GENOMIC DNA]</scope>
    <source>
        <strain evidence="11 12">V6</strain>
    </source>
</reference>
<dbReference type="GO" id="GO:0008137">
    <property type="term" value="F:NADH dehydrogenase (ubiquinone) activity"/>
    <property type="evidence" value="ECO:0007669"/>
    <property type="project" value="InterPro"/>
</dbReference>
<evidence type="ECO:0000256" key="3">
    <source>
        <dbReference type="ARBA" id="ARBA00022475"/>
    </source>
</evidence>
<dbReference type="Pfam" id="PF00662">
    <property type="entry name" value="Proton_antipo_N"/>
    <property type="match status" value="1"/>
</dbReference>
<evidence type="ECO:0000313" key="12">
    <source>
        <dbReference type="Proteomes" id="UP000320722"/>
    </source>
</evidence>
<dbReference type="InterPro" id="IPR003945">
    <property type="entry name" value="NU5C-like"/>
</dbReference>
<evidence type="ECO:0000256" key="2">
    <source>
        <dbReference type="ARBA" id="ARBA00022448"/>
    </source>
</evidence>
<evidence type="ECO:0000256" key="5">
    <source>
        <dbReference type="ARBA" id="ARBA00022989"/>
    </source>
</evidence>
<keyword evidence="3 7" id="KW-1003">Cell membrane</keyword>
<feature type="transmembrane region" description="Helical" evidence="7">
    <location>
        <begin position="470"/>
        <end position="489"/>
    </location>
</feature>
<feature type="transmembrane region" description="Helical" evidence="7">
    <location>
        <begin position="312"/>
        <end position="337"/>
    </location>
</feature>
<dbReference type="GO" id="GO:0015990">
    <property type="term" value="P:electron transport coupled proton transport"/>
    <property type="evidence" value="ECO:0007669"/>
    <property type="project" value="TreeGrafter"/>
</dbReference>
<feature type="transmembrane region" description="Helical" evidence="7">
    <location>
        <begin position="376"/>
        <end position="396"/>
    </location>
</feature>
<name>A0A517WAA0_9PLAN</name>
<organism evidence="11 12">
    <name type="scientific">Gimesia chilikensis</name>
    <dbReference type="NCBI Taxonomy" id="2605989"/>
    <lineage>
        <taxon>Bacteria</taxon>
        <taxon>Pseudomonadati</taxon>
        <taxon>Planctomycetota</taxon>
        <taxon>Planctomycetia</taxon>
        <taxon>Planctomycetales</taxon>
        <taxon>Planctomycetaceae</taxon>
        <taxon>Gimesia</taxon>
    </lineage>
</organism>
<feature type="transmembrane region" description="Helical" evidence="7">
    <location>
        <begin position="402"/>
        <end position="419"/>
    </location>
</feature>
<feature type="transmembrane region" description="Helical" evidence="7">
    <location>
        <begin position="37"/>
        <end position="61"/>
    </location>
</feature>
<dbReference type="GO" id="GO:0042773">
    <property type="term" value="P:ATP synthesis coupled electron transport"/>
    <property type="evidence" value="ECO:0007669"/>
    <property type="project" value="InterPro"/>
</dbReference>
<dbReference type="PANTHER" id="PTHR42829:SF1">
    <property type="entry name" value="INORGANIC CARBON TRANSPORTER SUBUNIT DABB-RELATED"/>
    <property type="match status" value="1"/>
</dbReference>
<dbReference type="InterPro" id="IPR046396">
    <property type="entry name" value="Transporter_DabB"/>
</dbReference>
<dbReference type="Pfam" id="PF00361">
    <property type="entry name" value="Proton_antipo_M"/>
    <property type="match status" value="1"/>
</dbReference>
<keyword evidence="4 7" id="KW-0812">Transmembrane</keyword>
<feature type="transmembrane region" description="Helical" evidence="7">
    <location>
        <begin position="167"/>
        <end position="191"/>
    </location>
</feature>
<keyword evidence="5 7" id="KW-1133">Transmembrane helix</keyword>